<sequence>MRASLGGTTGPASVPAMPAKRIIGAQFKAFVEYAPSQQVPKSNVKKDGREGTVTKDPEYLEFLEFISKPTEHLPSAEIQLERKEAERAAAGKEAPVVTPLMMYVRQQRAAKSMAQRPGSRLSRKVAGVVTSSSSPKRSFEKRRSSTYVVRDSIKEKPTYIMVPKREEHTQREKIVSGNSGGMLVPNQEIANSNTFVFLTISPCMSNATKYY</sequence>
<comment type="subcellular location">
    <subcellularLocation>
        <location evidence="1">Nucleus</location>
    </subcellularLocation>
</comment>
<protein>
    <submittedName>
        <fullName evidence="5">Regulator of nonsense transcripts UPF3</fullName>
    </submittedName>
</protein>
<evidence type="ECO:0000256" key="3">
    <source>
        <dbReference type="SAM" id="MobiDB-lite"/>
    </source>
</evidence>
<gene>
    <name evidence="5" type="ORF">ZEAMMB73_Zm00001d003611</name>
</gene>
<evidence type="ECO:0000259" key="4">
    <source>
        <dbReference type="Pfam" id="PF03467"/>
    </source>
</evidence>
<reference evidence="5" key="1">
    <citation type="submission" date="2015-12" db="EMBL/GenBank/DDBJ databases">
        <title>Update maize B73 reference genome by single molecule sequencing technologies.</title>
        <authorList>
            <consortium name="Maize Genome Sequencing Project"/>
            <person name="Ware D."/>
        </authorList>
    </citation>
    <scope>NUCLEOTIDE SEQUENCE [LARGE SCALE GENOMIC DNA]</scope>
    <source>
        <tissue evidence="5">Seedling</tissue>
    </source>
</reference>
<dbReference type="GO" id="GO:0005634">
    <property type="term" value="C:nucleus"/>
    <property type="evidence" value="ECO:0007669"/>
    <property type="project" value="UniProtKB-SubCell"/>
</dbReference>
<proteinExistence type="predicted"/>
<accession>A0A1D6EA14</accession>
<evidence type="ECO:0000256" key="2">
    <source>
        <dbReference type="ARBA" id="ARBA00023242"/>
    </source>
</evidence>
<dbReference type="InterPro" id="IPR005120">
    <property type="entry name" value="UPF3_dom"/>
</dbReference>
<feature type="domain" description="UPF3" evidence="4">
    <location>
        <begin position="24"/>
        <end position="108"/>
    </location>
</feature>
<dbReference type="Pfam" id="PF03467">
    <property type="entry name" value="Smg4_UPF3"/>
    <property type="match status" value="1"/>
</dbReference>
<dbReference type="PANTHER" id="PTHR13112">
    <property type="entry name" value="UPF3 REGULATOR OF NONSENSE TRANSCRIPTS-LIKE PROTEIN"/>
    <property type="match status" value="1"/>
</dbReference>
<evidence type="ECO:0000313" key="5">
    <source>
        <dbReference type="EMBL" id="ONM17240.1"/>
    </source>
</evidence>
<dbReference type="AlphaFoldDB" id="A0A1D6EA14"/>
<feature type="region of interest" description="Disordered" evidence="3">
    <location>
        <begin position="112"/>
        <end position="143"/>
    </location>
</feature>
<dbReference type="InterPro" id="IPR039722">
    <property type="entry name" value="Upf3"/>
</dbReference>
<organism evidence="5">
    <name type="scientific">Zea mays</name>
    <name type="common">Maize</name>
    <dbReference type="NCBI Taxonomy" id="4577"/>
    <lineage>
        <taxon>Eukaryota</taxon>
        <taxon>Viridiplantae</taxon>
        <taxon>Streptophyta</taxon>
        <taxon>Embryophyta</taxon>
        <taxon>Tracheophyta</taxon>
        <taxon>Spermatophyta</taxon>
        <taxon>Magnoliopsida</taxon>
        <taxon>Liliopsida</taxon>
        <taxon>Poales</taxon>
        <taxon>Poaceae</taxon>
        <taxon>PACMAD clade</taxon>
        <taxon>Panicoideae</taxon>
        <taxon>Andropogonodae</taxon>
        <taxon>Andropogoneae</taxon>
        <taxon>Tripsacinae</taxon>
        <taxon>Zea</taxon>
    </lineage>
</organism>
<keyword evidence="2" id="KW-0539">Nucleus</keyword>
<evidence type="ECO:0000256" key="1">
    <source>
        <dbReference type="ARBA" id="ARBA00004123"/>
    </source>
</evidence>
<dbReference type="EMBL" id="CM007648">
    <property type="protein sequence ID" value="ONM17240.1"/>
    <property type="molecule type" value="Genomic_DNA"/>
</dbReference>
<dbReference type="GO" id="GO:0000184">
    <property type="term" value="P:nuclear-transcribed mRNA catabolic process, nonsense-mediated decay"/>
    <property type="evidence" value="ECO:0007669"/>
    <property type="project" value="InterPro"/>
</dbReference>
<dbReference type="PANTHER" id="PTHR13112:SF0">
    <property type="entry name" value="FI21285P1"/>
    <property type="match status" value="1"/>
</dbReference>
<name>A0A1D6EA14_MAIZE</name>